<keyword evidence="2" id="KW-1185">Reference proteome</keyword>
<proteinExistence type="predicted"/>
<protein>
    <submittedName>
        <fullName evidence="1">Uncharacterized protein</fullName>
    </submittedName>
</protein>
<accession>A0A1I2MIY6</accession>
<sequence>MKEYILNNLSRVKAEILYSEACRNHSRISQKSRLAGMELAYSNMLFVLTGNRTFVDFKDSDQAKKFVDQSVKQHVRKGFRVGNETLDKLLIMEYLTDNTRC</sequence>
<organism evidence="1 2">
    <name type="scientific">Halobacillus alkaliphilus</name>
    <dbReference type="NCBI Taxonomy" id="396056"/>
    <lineage>
        <taxon>Bacteria</taxon>
        <taxon>Bacillati</taxon>
        <taxon>Bacillota</taxon>
        <taxon>Bacilli</taxon>
        <taxon>Bacillales</taxon>
        <taxon>Bacillaceae</taxon>
        <taxon>Halobacillus</taxon>
    </lineage>
</organism>
<name>A0A1I2MIY6_9BACI</name>
<dbReference type="Proteomes" id="UP000198897">
    <property type="component" value="Unassembled WGS sequence"/>
</dbReference>
<dbReference type="AlphaFoldDB" id="A0A1I2MIY6"/>
<dbReference type="RefSeq" id="WP_089751777.1">
    <property type="nucleotide sequence ID" value="NZ_FOOG01000013.1"/>
</dbReference>
<dbReference type="EMBL" id="FOOG01000013">
    <property type="protein sequence ID" value="SFF90880.1"/>
    <property type="molecule type" value="Genomic_DNA"/>
</dbReference>
<gene>
    <name evidence="1" type="ORF">SAMN05216353_11346</name>
</gene>
<evidence type="ECO:0000313" key="1">
    <source>
        <dbReference type="EMBL" id="SFF90880.1"/>
    </source>
</evidence>
<reference evidence="2" key="1">
    <citation type="submission" date="2016-10" db="EMBL/GenBank/DDBJ databases">
        <authorList>
            <person name="Varghese N."/>
            <person name="Submissions S."/>
        </authorList>
    </citation>
    <scope>NUCLEOTIDE SEQUENCE [LARGE SCALE GENOMIC DNA]</scope>
    <source>
        <strain evidence="2">FP5</strain>
    </source>
</reference>
<evidence type="ECO:0000313" key="2">
    <source>
        <dbReference type="Proteomes" id="UP000198897"/>
    </source>
</evidence>
<dbReference type="OrthoDB" id="2972216at2"/>